<proteinExistence type="predicted"/>
<protein>
    <recommendedName>
        <fullName evidence="3">LPXTG cell wall anchor domain-containing protein</fullName>
    </recommendedName>
</protein>
<sequence>MLGTLGLISSLGVIAFLKKKRKN</sequence>
<reference evidence="1" key="2">
    <citation type="submission" date="2021-09" db="EMBL/GenBank/DDBJ databases">
        <authorList>
            <person name="Gilroy R."/>
        </authorList>
    </citation>
    <scope>NUCLEOTIDE SEQUENCE</scope>
    <source>
        <strain evidence="1">CHK193-16274</strain>
    </source>
</reference>
<dbReference type="Proteomes" id="UP000749320">
    <property type="component" value="Unassembled WGS sequence"/>
</dbReference>
<evidence type="ECO:0000313" key="1">
    <source>
        <dbReference type="EMBL" id="HJF41199.1"/>
    </source>
</evidence>
<organism evidence="1 2">
    <name type="scientific">Thomasclavelia spiroformis</name>
    <dbReference type="NCBI Taxonomy" id="29348"/>
    <lineage>
        <taxon>Bacteria</taxon>
        <taxon>Bacillati</taxon>
        <taxon>Bacillota</taxon>
        <taxon>Erysipelotrichia</taxon>
        <taxon>Erysipelotrichales</taxon>
        <taxon>Coprobacillaceae</taxon>
        <taxon>Thomasclavelia</taxon>
    </lineage>
</organism>
<dbReference type="AlphaFoldDB" id="A0A921KK38"/>
<reference evidence="1" key="1">
    <citation type="journal article" date="2021" name="PeerJ">
        <title>Extensive microbial diversity within the chicken gut microbiome revealed by metagenomics and culture.</title>
        <authorList>
            <person name="Gilroy R."/>
            <person name="Ravi A."/>
            <person name="Getino M."/>
            <person name="Pursley I."/>
            <person name="Horton D.L."/>
            <person name="Alikhan N.F."/>
            <person name="Baker D."/>
            <person name="Gharbi K."/>
            <person name="Hall N."/>
            <person name="Watson M."/>
            <person name="Adriaenssens E.M."/>
            <person name="Foster-Nyarko E."/>
            <person name="Jarju S."/>
            <person name="Secka A."/>
            <person name="Antonio M."/>
            <person name="Oren A."/>
            <person name="Chaudhuri R.R."/>
            <person name="La Ragione R."/>
            <person name="Hildebrand F."/>
            <person name="Pallen M.J."/>
        </authorList>
    </citation>
    <scope>NUCLEOTIDE SEQUENCE</scope>
    <source>
        <strain evidence="1">CHK193-16274</strain>
    </source>
</reference>
<evidence type="ECO:0000313" key="2">
    <source>
        <dbReference type="Proteomes" id="UP000749320"/>
    </source>
</evidence>
<comment type="caution">
    <text evidence="1">The sequence shown here is derived from an EMBL/GenBank/DDBJ whole genome shotgun (WGS) entry which is preliminary data.</text>
</comment>
<evidence type="ECO:0008006" key="3">
    <source>
        <dbReference type="Google" id="ProtNLM"/>
    </source>
</evidence>
<dbReference type="EMBL" id="DYWV01000338">
    <property type="protein sequence ID" value="HJF41199.1"/>
    <property type="molecule type" value="Genomic_DNA"/>
</dbReference>
<gene>
    <name evidence="1" type="ORF">K8V91_09765</name>
</gene>
<accession>A0A921KK38</accession>
<name>A0A921KK38_9FIRM</name>